<evidence type="ECO:0000256" key="1">
    <source>
        <dbReference type="SAM" id="MobiDB-lite"/>
    </source>
</evidence>
<organism evidence="3 4">
    <name type="scientific">Moniliophthora roreri</name>
    <name type="common">Frosty pod rot fungus</name>
    <name type="synonym">Monilia roreri</name>
    <dbReference type="NCBI Taxonomy" id="221103"/>
    <lineage>
        <taxon>Eukaryota</taxon>
        <taxon>Fungi</taxon>
        <taxon>Dikarya</taxon>
        <taxon>Basidiomycota</taxon>
        <taxon>Agaricomycotina</taxon>
        <taxon>Agaricomycetes</taxon>
        <taxon>Agaricomycetidae</taxon>
        <taxon>Agaricales</taxon>
        <taxon>Marasmiineae</taxon>
        <taxon>Marasmiaceae</taxon>
        <taxon>Moniliophthora</taxon>
    </lineage>
</organism>
<protein>
    <recommendedName>
        <fullName evidence="5">Transmembrane protein</fullName>
    </recommendedName>
</protein>
<sequence>MQASDPTKAGVPPYYMISYELGGTPRISLLGTNRSELKWTAVHAAGSKLILSLADSEGNTGGIPSFVYFVEAGNSDCLPQIPDSSDFTVSANVTSVADTCEPWGLRIKGGVKPYNLTLLQLNSAVVTNVTMGKDDDAFTFINRGNPGTLFAGMLMIPFSVAVPDHMLFTPAAGDSTGRYARGTPSMTPLGSYNVDCVGLVSSSGKASELDPPVTQPKSRRPIIIGVVVGVFVVLAIGHAWYFWYYRPRRRRGAISTTRTIDPFFDNSLWGRKTRGEPVPNENSSESEPGTVIVQHRDGGPSRVQELPPPYADAREMEGENESRSPVEQPNAVNRIIKGNPLAWSPTPFTGNCVQELPPPYADSREKDGKG</sequence>
<dbReference type="eggNOG" id="ENOG502SS78">
    <property type="taxonomic scope" value="Eukaryota"/>
</dbReference>
<feature type="transmembrane region" description="Helical" evidence="2">
    <location>
        <begin position="222"/>
        <end position="243"/>
    </location>
</feature>
<keyword evidence="2" id="KW-0472">Membrane</keyword>
<dbReference type="EMBL" id="LATX01002231">
    <property type="protein sequence ID" value="KTB32405.1"/>
    <property type="molecule type" value="Genomic_DNA"/>
</dbReference>
<keyword evidence="2" id="KW-1133">Transmembrane helix</keyword>
<evidence type="ECO:0008006" key="5">
    <source>
        <dbReference type="Google" id="ProtNLM"/>
    </source>
</evidence>
<feature type="region of interest" description="Disordered" evidence="1">
    <location>
        <begin position="268"/>
        <end position="333"/>
    </location>
</feature>
<proteinExistence type="predicted"/>
<evidence type="ECO:0000313" key="3">
    <source>
        <dbReference type="EMBL" id="KTB32405.1"/>
    </source>
</evidence>
<evidence type="ECO:0000313" key="4">
    <source>
        <dbReference type="Proteomes" id="UP000054988"/>
    </source>
</evidence>
<comment type="caution">
    <text evidence="3">The sequence shown here is derived from an EMBL/GenBank/DDBJ whole genome shotgun (WGS) entry which is preliminary data.</text>
</comment>
<name>A0A0W0F7W7_MONRR</name>
<dbReference type="AlphaFoldDB" id="A0A0W0F7W7"/>
<accession>A0A0W0F7W7</accession>
<gene>
    <name evidence="3" type="ORF">WG66_15017</name>
</gene>
<feature type="compositionally biased region" description="Basic and acidic residues" evidence="1">
    <location>
        <begin position="312"/>
        <end position="324"/>
    </location>
</feature>
<dbReference type="Proteomes" id="UP000054988">
    <property type="component" value="Unassembled WGS sequence"/>
</dbReference>
<keyword evidence="2" id="KW-0812">Transmembrane</keyword>
<feature type="compositionally biased region" description="Low complexity" evidence="1">
    <location>
        <begin position="276"/>
        <end position="288"/>
    </location>
</feature>
<reference evidence="3 4" key="1">
    <citation type="submission" date="2015-12" db="EMBL/GenBank/DDBJ databases">
        <title>Draft genome sequence of Moniliophthora roreri, the causal agent of frosty pod rot of cacao.</title>
        <authorList>
            <person name="Aime M.C."/>
            <person name="Diaz-Valderrama J.R."/>
            <person name="Kijpornyongpan T."/>
            <person name="Phillips-Mora W."/>
        </authorList>
    </citation>
    <scope>NUCLEOTIDE SEQUENCE [LARGE SCALE GENOMIC DNA]</scope>
    <source>
        <strain evidence="3 4">MCA 2952</strain>
    </source>
</reference>
<feature type="region of interest" description="Disordered" evidence="1">
    <location>
        <begin position="348"/>
        <end position="370"/>
    </location>
</feature>
<evidence type="ECO:0000256" key="2">
    <source>
        <dbReference type="SAM" id="Phobius"/>
    </source>
</evidence>